<proteinExistence type="predicted"/>
<dbReference type="EMBL" id="WHVL01000001">
    <property type="protein sequence ID" value="MCB8888032.1"/>
    <property type="molecule type" value="Genomic_DNA"/>
</dbReference>
<keyword evidence="3" id="KW-1185">Reference proteome</keyword>
<reference evidence="2 3" key="1">
    <citation type="journal article" date="2021" name="Sci. Rep.">
        <title>Genome analysis of a halophilic bacterium Halomonas malpeensis YU-PRIM-29(T) reveals its exopolysaccharide and pigment producing capabilities.</title>
        <authorList>
            <person name="Athmika"/>
            <person name="Ghate S.D."/>
            <person name="Arun A.B."/>
            <person name="Rao S.S."/>
            <person name="Kumar S.T.A."/>
            <person name="Kandiyil M.K."/>
            <person name="Saptami K."/>
            <person name="Rekha P.D."/>
        </authorList>
    </citation>
    <scope>NUCLEOTIDE SEQUENCE [LARGE SCALE GENOMIC DNA]</scope>
    <source>
        <strain evidence="3">prim 29</strain>
    </source>
</reference>
<gene>
    <name evidence="2" type="ORF">GEV37_02690</name>
</gene>
<comment type="caution">
    <text evidence="2">The sequence shown here is derived from an EMBL/GenBank/DDBJ whole genome shotgun (WGS) entry which is preliminary data.</text>
</comment>
<keyword evidence="1" id="KW-1133">Transmembrane helix</keyword>
<evidence type="ECO:0000313" key="3">
    <source>
        <dbReference type="Proteomes" id="UP001319882"/>
    </source>
</evidence>
<sequence length="167" mass="18917">MIWHLIAAVFAALAAAGIGLMLRHLSRNRLPKWIVPVMAGLGMLSYQIHVEYSWFDHKRAQLPASAEVVDTATGTEVWRPWTFAFPMITRFTVLDRDSLSREDGVAEFMLYHFERHHTDLVIPRAYALNCQTRELVPMDADSREPDLAGIRTLRDASELLHGACESA</sequence>
<dbReference type="Proteomes" id="UP001319882">
    <property type="component" value="Unassembled WGS sequence"/>
</dbReference>
<keyword evidence="1" id="KW-0812">Transmembrane</keyword>
<feature type="transmembrane region" description="Helical" evidence="1">
    <location>
        <begin position="33"/>
        <end position="50"/>
    </location>
</feature>
<organism evidence="2 3">
    <name type="scientific">Vreelandella malpeensis</name>
    <dbReference type="NCBI Taxonomy" id="1172368"/>
    <lineage>
        <taxon>Bacteria</taxon>
        <taxon>Pseudomonadati</taxon>
        <taxon>Pseudomonadota</taxon>
        <taxon>Gammaproteobacteria</taxon>
        <taxon>Oceanospirillales</taxon>
        <taxon>Halomonadaceae</taxon>
        <taxon>Vreelandella</taxon>
    </lineage>
</organism>
<accession>A0ABS8DP01</accession>
<evidence type="ECO:0000256" key="1">
    <source>
        <dbReference type="SAM" id="Phobius"/>
    </source>
</evidence>
<keyword evidence="1" id="KW-0472">Membrane</keyword>
<protein>
    <submittedName>
        <fullName evidence="2">Uncharacterized protein</fullName>
    </submittedName>
</protein>
<name>A0ABS8DP01_9GAMM</name>
<evidence type="ECO:0000313" key="2">
    <source>
        <dbReference type="EMBL" id="MCB8888032.1"/>
    </source>
</evidence>
<dbReference type="RefSeq" id="WP_227388631.1">
    <property type="nucleotide sequence ID" value="NZ_JBHSCJ010000003.1"/>
</dbReference>